<dbReference type="Proteomes" id="UP000281468">
    <property type="component" value="Unassembled WGS sequence"/>
</dbReference>
<keyword evidence="6 8" id="KW-0472">Membrane</keyword>
<evidence type="ECO:0000313" key="11">
    <source>
        <dbReference type="Proteomes" id="UP000281468"/>
    </source>
</evidence>
<evidence type="ECO:0000256" key="4">
    <source>
        <dbReference type="ARBA" id="ARBA00022801"/>
    </source>
</evidence>
<dbReference type="GO" id="GO:0016020">
    <property type="term" value="C:membrane"/>
    <property type="evidence" value="ECO:0007669"/>
    <property type="project" value="UniProtKB-SubCell"/>
</dbReference>
<feature type="transmembrane region" description="Helical" evidence="8">
    <location>
        <begin position="270"/>
        <end position="290"/>
    </location>
</feature>
<feature type="compositionally biased region" description="Polar residues" evidence="7">
    <location>
        <begin position="53"/>
        <end position="72"/>
    </location>
</feature>
<protein>
    <recommendedName>
        <fullName evidence="9">Peptidase S54 rhomboid domain-containing protein</fullName>
    </recommendedName>
</protein>
<feature type="transmembrane region" description="Helical" evidence="8">
    <location>
        <begin position="205"/>
        <end position="224"/>
    </location>
</feature>
<sequence length="364" mass="39852">MERPSLVPTYFSISPPVHEPTPAMLSTDPRTLRLSKVWGQPIQILRQPPIPRTHTQTPNPRRCLNTNSNRKPPTSPSLPHRILNRTYYQRTYFYPPPPSPPSTATNLTIWTLIGLNTAIFALWQYASHQPPTPYLHRRHETNPLTPETLTAHTTLSWPNLHAGRYWTLLTSAFSHQDPIHFAFNMLSLRAFATILTRIPGLTPSHLIFLATGSALAGSLGFLYHDSHRQLTAQRGQGGNLIGRTVEGTDRQISRGIPGAAARGIEIHRSALGASGMVMGFGAAATCLAPLTRMAVMFCPVPVPLWALTTVYAAVDTYFLDDARSGVAHSAHLGGAVFGGVFYLVVLRRLGGAWGVGGLGRGRGW</sequence>
<comment type="caution">
    <text evidence="10">The sequence shown here is derived from an EMBL/GenBank/DDBJ whole genome shotgun (WGS) entry which is preliminary data.</text>
</comment>
<dbReference type="Gene3D" id="1.20.1540.10">
    <property type="entry name" value="Rhomboid-like"/>
    <property type="match status" value="1"/>
</dbReference>
<reference evidence="10 11" key="1">
    <citation type="journal article" date="2018" name="BMC Genomics">
        <title>Genomic evidence for intraspecific hybridization in a clonal and extremely halotolerant yeast.</title>
        <authorList>
            <person name="Gostincar C."/>
            <person name="Stajich J.E."/>
            <person name="Zupancic J."/>
            <person name="Zalar P."/>
            <person name="Gunde-Cimerman N."/>
        </authorList>
    </citation>
    <scope>NUCLEOTIDE SEQUENCE [LARGE SCALE GENOMIC DNA]</scope>
    <source>
        <strain evidence="10 11">EXF-171</strain>
    </source>
</reference>
<dbReference type="VEuPathDB" id="FungiDB:BTJ68_15580"/>
<dbReference type="SUPFAM" id="SSF144091">
    <property type="entry name" value="Rhomboid-like"/>
    <property type="match status" value="1"/>
</dbReference>
<evidence type="ECO:0000256" key="7">
    <source>
        <dbReference type="SAM" id="MobiDB-lite"/>
    </source>
</evidence>
<dbReference type="InterPro" id="IPR022764">
    <property type="entry name" value="Peptidase_S54_rhomboid_dom"/>
</dbReference>
<dbReference type="InterPro" id="IPR035952">
    <property type="entry name" value="Rhomboid-like_sf"/>
</dbReference>
<feature type="domain" description="Peptidase S54 rhomboid" evidence="9">
    <location>
        <begin position="163"/>
        <end position="347"/>
    </location>
</feature>
<dbReference type="EMBL" id="QWIQ01001087">
    <property type="protein sequence ID" value="RMY70366.1"/>
    <property type="molecule type" value="Genomic_DNA"/>
</dbReference>
<dbReference type="PANTHER" id="PTHR43731">
    <property type="entry name" value="RHOMBOID PROTEASE"/>
    <property type="match status" value="1"/>
</dbReference>
<accession>A0A3M7E2C3</accession>
<gene>
    <name evidence="10" type="ORF">D0862_14759</name>
</gene>
<proteinExistence type="inferred from homology"/>
<keyword evidence="5 8" id="KW-1133">Transmembrane helix</keyword>
<name>A0A3M7E2C3_HORWE</name>
<evidence type="ECO:0000256" key="3">
    <source>
        <dbReference type="ARBA" id="ARBA00022692"/>
    </source>
</evidence>
<evidence type="ECO:0000256" key="6">
    <source>
        <dbReference type="ARBA" id="ARBA00023136"/>
    </source>
</evidence>
<evidence type="ECO:0000256" key="5">
    <source>
        <dbReference type="ARBA" id="ARBA00022989"/>
    </source>
</evidence>
<comment type="similarity">
    <text evidence="2">Belongs to the peptidase S54 family.</text>
</comment>
<feature type="region of interest" description="Disordered" evidence="7">
    <location>
        <begin position="49"/>
        <end position="80"/>
    </location>
</feature>
<evidence type="ECO:0000256" key="1">
    <source>
        <dbReference type="ARBA" id="ARBA00004141"/>
    </source>
</evidence>
<organism evidence="10 11">
    <name type="scientific">Hortaea werneckii</name>
    <name type="common">Black yeast</name>
    <name type="synonym">Cladosporium werneckii</name>
    <dbReference type="NCBI Taxonomy" id="91943"/>
    <lineage>
        <taxon>Eukaryota</taxon>
        <taxon>Fungi</taxon>
        <taxon>Dikarya</taxon>
        <taxon>Ascomycota</taxon>
        <taxon>Pezizomycotina</taxon>
        <taxon>Dothideomycetes</taxon>
        <taxon>Dothideomycetidae</taxon>
        <taxon>Mycosphaerellales</taxon>
        <taxon>Teratosphaeriaceae</taxon>
        <taxon>Hortaea</taxon>
    </lineage>
</organism>
<comment type="subcellular location">
    <subcellularLocation>
        <location evidence="1">Membrane</location>
        <topology evidence="1">Multi-pass membrane protein</topology>
    </subcellularLocation>
</comment>
<evidence type="ECO:0000256" key="8">
    <source>
        <dbReference type="SAM" id="Phobius"/>
    </source>
</evidence>
<keyword evidence="4" id="KW-0378">Hydrolase</keyword>
<dbReference type="GO" id="GO:0004252">
    <property type="term" value="F:serine-type endopeptidase activity"/>
    <property type="evidence" value="ECO:0007669"/>
    <property type="project" value="InterPro"/>
</dbReference>
<dbReference type="AlphaFoldDB" id="A0A3M7E2C3"/>
<evidence type="ECO:0000256" key="2">
    <source>
        <dbReference type="ARBA" id="ARBA00009045"/>
    </source>
</evidence>
<dbReference type="Pfam" id="PF01694">
    <property type="entry name" value="Rhomboid"/>
    <property type="match status" value="1"/>
</dbReference>
<evidence type="ECO:0000259" key="9">
    <source>
        <dbReference type="Pfam" id="PF01694"/>
    </source>
</evidence>
<keyword evidence="3 8" id="KW-0812">Transmembrane</keyword>
<dbReference type="InterPro" id="IPR050925">
    <property type="entry name" value="Rhomboid_protease_S54"/>
</dbReference>
<dbReference type="PANTHER" id="PTHR43731:SF14">
    <property type="entry name" value="PRESENILIN-ASSOCIATED RHOMBOID-LIKE PROTEIN, MITOCHONDRIAL"/>
    <property type="match status" value="1"/>
</dbReference>
<feature type="transmembrane region" description="Helical" evidence="8">
    <location>
        <begin position="326"/>
        <end position="345"/>
    </location>
</feature>
<evidence type="ECO:0000313" key="10">
    <source>
        <dbReference type="EMBL" id="RMY70366.1"/>
    </source>
</evidence>